<evidence type="ECO:0000313" key="3">
    <source>
        <dbReference type="Proteomes" id="UP000238390"/>
    </source>
</evidence>
<name>A0A2R3J3R0_9PSED</name>
<gene>
    <name evidence="2" type="ORF">CSB93_1372</name>
</gene>
<dbReference type="InterPro" id="IPR036535">
    <property type="entry name" value="STAT_N_sf"/>
</dbReference>
<proteinExistence type="predicted"/>
<dbReference type="PANTHER" id="PTHR40688:SF2">
    <property type="entry name" value="RIBBON-HELIX-HELIX PROTEIN COPG DOMAIN-CONTAINING PROTEIN"/>
    <property type="match status" value="1"/>
</dbReference>
<dbReference type="Proteomes" id="UP000238390">
    <property type="component" value="Chromosome"/>
</dbReference>
<organism evidence="2 3">
    <name type="scientific">Pseudomonas paraeruginosa</name>
    <dbReference type="NCBI Taxonomy" id="2994495"/>
    <lineage>
        <taxon>Bacteria</taxon>
        <taxon>Pseudomonadati</taxon>
        <taxon>Pseudomonadota</taxon>
        <taxon>Gammaproteobacteria</taxon>
        <taxon>Pseudomonadales</taxon>
        <taxon>Pseudomonadaceae</taxon>
        <taxon>Pseudomonas</taxon>
    </lineage>
</organism>
<dbReference type="GO" id="GO:0006355">
    <property type="term" value="P:regulation of DNA-templated transcription"/>
    <property type="evidence" value="ECO:0007669"/>
    <property type="project" value="InterPro"/>
</dbReference>
<evidence type="ECO:0000313" key="2">
    <source>
        <dbReference type="EMBL" id="AVK08829.1"/>
    </source>
</evidence>
<protein>
    <submittedName>
        <fullName evidence="2">Ribbon-helix-helix, copG family protein</fullName>
    </submittedName>
</protein>
<sequence length="101" mass="11591">MLARSLSYTFVFTVNTVYIENEADQKMSTVVSFRADDALVAALDELARATHRDRPYHLRQALAQYLERQQWQVAAIDEGLADANAGRLLEHLEIEKRWGLQ</sequence>
<feature type="domain" description="Ribbon-helix-helix protein CopG" evidence="1">
    <location>
        <begin position="30"/>
        <end position="69"/>
    </location>
</feature>
<dbReference type="InterPro" id="IPR002145">
    <property type="entry name" value="CopG"/>
</dbReference>
<dbReference type="EMBL" id="CP027169">
    <property type="protein sequence ID" value="AVK08829.1"/>
    <property type="molecule type" value="Genomic_DNA"/>
</dbReference>
<keyword evidence="3" id="KW-1185">Reference proteome</keyword>
<dbReference type="AlphaFoldDB" id="A0A2R3J3R0"/>
<dbReference type="PANTHER" id="PTHR40688">
    <property type="match status" value="1"/>
</dbReference>
<accession>A0A2R3J3R0</accession>
<dbReference type="Pfam" id="PF01402">
    <property type="entry name" value="RHH_1"/>
    <property type="match status" value="1"/>
</dbReference>
<dbReference type="InterPro" id="IPR052991">
    <property type="entry name" value="Non-func_TypeII_TA_Antitoxin"/>
</dbReference>
<evidence type="ECO:0000259" key="1">
    <source>
        <dbReference type="Pfam" id="PF01402"/>
    </source>
</evidence>
<reference evidence="2 3" key="1">
    <citation type="submission" date="2018-02" db="EMBL/GenBank/DDBJ databases">
        <title>FDA/CDC Antimicrobial Resistant Isolate Bank Genome Sequencing.</title>
        <authorList>
            <person name="Benahmed F.H."/>
            <person name="Lutgring J.D."/>
            <person name="Yoo B."/>
            <person name="Machado M."/>
            <person name="Brown A."/>
            <person name="McAllister G."/>
            <person name="Perry A."/>
            <person name="Halpin A.L."/>
            <person name="Vavikolanu K."/>
            <person name="Ott S."/>
            <person name="Zhao X."/>
            <person name="Tallon L.J."/>
            <person name="Sadzewicz L."/>
            <person name="Aluvathingal J."/>
            <person name="Nadendla S."/>
            <person name="Voskania-kordi A."/>
            <person name="Simonyan V."/>
            <person name="Patel J."/>
            <person name="Shawar R.M."/>
        </authorList>
    </citation>
    <scope>NUCLEOTIDE SEQUENCE [LARGE SCALE GENOMIC DNA]</scope>
    <source>
        <strain evidence="2 3">AR_0356</strain>
    </source>
</reference>
<dbReference type="CDD" id="cd22233">
    <property type="entry name" value="RHH_CopAso-like"/>
    <property type="match status" value="1"/>
</dbReference>
<dbReference type="SUPFAM" id="SSF48092">
    <property type="entry name" value="Transcription factor STAT-4 N-domain"/>
    <property type="match status" value="1"/>
</dbReference>